<name>A0AAN7DNS9_9FUNG</name>
<sequence>MSSTQKNKNEDIDEAIAILEEETQRRIEDIQQRIEFMCASLRAQGNTEINKMLMSVRELTVEQFCETYDASTHIFLEQQTQQRRTNSSSSELKRANSTQLDTTGDTLKKRRRSNSFSIAENNISLDTKDGHVEPKDNAEIPHNDHITPKENAEPLRQAIKDSEPISQVPPQNEEPIIISLKRTAHPNIDIELNTRGTQEEFSVESALDKLNQLNELQKKFIKEQIMDLQEKLDVFQKSIV</sequence>
<feature type="region of interest" description="Disordered" evidence="2">
    <location>
        <begin position="79"/>
        <end position="115"/>
    </location>
</feature>
<dbReference type="EMBL" id="JASEJX010000011">
    <property type="protein sequence ID" value="KAK4520377.1"/>
    <property type="molecule type" value="Genomic_DNA"/>
</dbReference>
<organism evidence="4 5">
    <name type="scientific">Mucor velutinosus</name>
    <dbReference type="NCBI Taxonomy" id="708070"/>
    <lineage>
        <taxon>Eukaryota</taxon>
        <taxon>Fungi</taxon>
        <taxon>Fungi incertae sedis</taxon>
        <taxon>Mucoromycota</taxon>
        <taxon>Mucoromycotina</taxon>
        <taxon>Mucoromycetes</taxon>
        <taxon>Mucorales</taxon>
        <taxon>Mucorineae</taxon>
        <taxon>Mucoraceae</taxon>
        <taxon>Mucor</taxon>
    </lineage>
</organism>
<dbReference type="RefSeq" id="XP_064687043.1">
    <property type="nucleotide sequence ID" value="XM_064827759.1"/>
</dbReference>
<evidence type="ECO:0000313" key="4">
    <source>
        <dbReference type="EMBL" id="KAK4520377.1"/>
    </source>
</evidence>
<feature type="domain" description="Borealin N-terminal" evidence="3">
    <location>
        <begin position="13"/>
        <end position="66"/>
    </location>
</feature>
<dbReference type="Pfam" id="PF10444">
    <property type="entry name" value="Nbl1_Borealin_N"/>
    <property type="match status" value="1"/>
</dbReference>
<feature type="compositionally biased region" description="Polar residues" evidence="2">
    <location>
        <begin position="95"/>
        <end position="105"/>
    </location>
</feature>
<comment type="caution">
    <text evidence="4">The sequence shown here is derived from an EMBL/GenBank/DDBJ whole genome shotgun (WGS) entry which is preliminary data.</text>
</comment>
<keyword evidence="5" id="KW-1185">Reference proteome</keyword>
<proteinExistence type="predicted"/>
<evidence type="ECO:0000313" key="5">
    <source>
        <dbReference type="Proteomes" id="UP001304243"/>
    </source>
</evidence>
<protein>
    <submittedName>
        <fullName evidence="4">Trafficking protein particle complex subunit 31</fullName>
    </submittedName>
</protein>
<evidence type="ECO:0000256" key="2">
    <source>
        <dbReference type="SAM" id="MobiDB-lite"/>
    </source>
</evidence>
<reference evidence="4 5" key="1">
    <citation type="submission" date="2022-11" db="EMBL/GenBank/DDBJ databases">
        <title>Mucor velutinosus strain NIH1002 WGS.</title>
        <authorList>
            <person name="Subramanian P."/>
            <person name="Mullikin J.C."/>
            <person name="Segre J.A."/>
            <person name="Zelazny A.M."/>
        </authorList>
    </citation>
    <scope>NUCLEOTIDE SEQUENCE [LARGE SCALE GENOMIC DNA]</scope>
    <source>
        <strain evidence="4 5">NIH1002</strain>
    </source>
</reference>
<dbReference type="GeneID" id="89952197"/>
<feature type="compositionally biased region" description="Low complexity" evidence="2">
    <location>
        <begin position="79"/>
        <end position="90"/>
    </location>
</feature>
<dbReference type="Proteomes" id="UP001304243">
    <property type="component" value="Unassembled WGS sequence"/>
</dbReference>
<keyword evidence="1" id="KW-0175">Coiled coil</keyword>
<evidence type="ECO:0000259" key="3">
    <source>
        <dbReference type="Pfam" id="PF10444"/>
    </source>
</evidence>
<feature type="coiled-coil region" evidence="1">
    <location>
        <begin position="203"/>
        <end position="238"/>
    </location>
</feature>
<accession>A0AAN7DNS9</accession>
<dbReference type="Gene3D" id="6.10.250.1900">
    <property type="match status" value="1"/>
</dbReference>
<evidence type="ECO:0000256" key="1">
    <source>
        <dbReference type="SAM" id="Coils"/>
    </source>
</evidence>
<gene>
    <name evidence="4" type="primary">trs31</name>
    <name evidence="4" type="ORF">ATC70_008511</name>
</gene>
<dbReference type="AlphaFoldDB" id="A0AAN7DNS9"/>
<dbReference type="InterPro" id="IPR018851">
    <property type="entry name" value="Borealin_N"/>
</dbReference>